<keyword evidence="4 6" id="KW-0324">Glycolysis</keyword>
<dbReference type="Gene3D" id="3.20.20.70">
    <property type="entry name" value="Aldolase class I"/>
    <property type="match status" value="1"/>
</dbReference>
<dbReference type="InterPro" id="IPR029768">
    <property type="entry name" value="Aldolase_I_AS"/>
</dbReference>
<dbReference type="Proteomes" id="UP000662747">
    <property type="component" value="Chromosome"/>
</dbReference>
<dbReference type="EC" id="4.1.2.13" evidence="3 6"/>
<dbReference type="SUPFAM" id="SSF51569">
    <property type="entry name" value="Aldolase"/>
    <property type="match status" value="1"/>
</dbReference>
<name>A0ABX7P4A2_9BACT</name>
<protein>
    <recommendedName>
        <fullName evidence="3 6">Fructose-bisphosphate aldolase</fullName>
        <ecNumber evidence="3 6">4.1.2.13</ecNumber>
    </recommendedName>
</protein>
<dbReference type="Pfam" id="PF00274">
    <property type="entry name" value="Glycolytic"/>
    <property type="match status" value="1"/>
</dbReference>
<dbReference type="RefSeq" id="WP_206726818.1">
    <property type="nucleotide sequence ID" value="NZ_CP071090.1"/>
</dbReference>
<comment type="catalytic activity">
    <reaction evidence="6">
        <text>beta-D-fructose 1,6-bisphosphate = D-glyceraldehyde 3-phosphate + dihydroxyacetone phosphate</text>
        <dbReference type="Rhea" id="RHEA:14729"/>
        <dbReference type="ChEBI" id="CHEBI:32966"/>
        <dbReference type="ChEBI" id="CHEBI:57642"/>
        <dbReference type="ChEBI" id="CHEBI:59776"/>
        <dbReference type="EC" id="4.1.2.13"/>
    </reaction>
</comment>
<evidence type="ECO:0000256" key="2">
    <source>
        <dbReference type="ARBA" id="ARBA00010387"/>
    </source>
</evidence>
<reference evidence="7 8" key="1">
    <citation type="submission" date="2021-02" db="EMBL/GenBank/DDBJ databases">
        <title>De Novo genome assembly of isolated myxobacteria.</title>
        <authorList>
            <person name="Stevens D.C."/>
        </authorList>
    </citation>
    <scope>NUCLEOTIDE SEQUENCE [LARGE SCALE GENOMIC DNA]</scope>
    <source>
        <strain evidence="8">SCPEA02</strain>
    </source>
</reference>
<dbReference type="NCBIfam" id="NF033379">
    <property type="entry name" value="FrucBisAld_I"/>
    <property type="match status" value="1"/>
</dbReference>
<dbReference type="InterPro" id="IPR013785">
    <property type="entry name" value="Aldolase_TIM"/>
</dbReference>
<evidence type="ECO:0000256" key="5">
    <source>
        <dbReference type="ARBA" id="ARBA00023239"/>
    </source>
</evidence>
<gene>
    <name evidence="7" type="ORF">JY651_10170</name>
</gene>
<keyword evidence="5 6" id="KW-0456">Lyase</keyword>
<comment type="similarity">
    <text evidence="2 6">Belongs to the class I fructose-bisphosphate aldolase family.</text>
</comment>
<evidence type="ECO:0000256" key="6">
    <source>
        <dbReference type="RuleBase" id="RU003994"/>
    </source>
</evidence>
<sequence length="353" mass="38423">MPTLPTLAETARALVADGKGILAADETVSTITKRLKARGIESTADSRRAYREMLFSAPDIAGLIGGVILQDETIRQDSSTGIPLVDLLAGRGIIPGIKVDAGVRPLAGSSGEVITEGLDGLRERLEEYRDLGARFAKWRAVFTIRDGQPSEWCIRANANALARYAVLCQEQGLVPIVEPEVLMDGAHALERCEEVTGRVLRGVFDELYVARVSLEGMLLKPNMAISGQDAPRKASAREVAEATLRVLMRHVPPAVPGIVFLSGGQDHVQATENLNAINQLEVQKPWKLTFSYGRALQDEALQAWQGRAENVPAGQQLFHHRAWCDSAAALGRYRGDMEGLHSTQMGDTPWQTQ</sequence>
<dbReference type="InterPro" id="IPR000741">
    <property type="entry name" value="FBA_I"/>
</dbReference>
<comment type="pathway">
    <text evidence="1">Carbohydrate degradation; glycolysis; D-glyceraldehyde 3-phosphate and glycerone phosphate from D-glucose: step 4/4.</text>
</comment>
<evidence type="ECO:0000313" key="8">
    <source>
        <dbReference type="Proteomes" id="UP000662747"/>
    </source>
</evidence>
<evidence type="ECO:0000256" key="3">
    <source>
        <dbReference type="ARBA" id="ARBA00013068"/>
    </source>
</evidence>
<dbReference type="EMBL" id="CP071090">
    <property type="protein sequence ID" value="QSQ25262.1"/>
    <property type="molecule type" value="Genomic_DNA"/>
</dbReference>
<dbReference type="CDD" id="cd00948">
    <property type="entry name" value="FBP_aldolase_I_a"/>
    <property type="match status" value="1"/>
</dbReference>
<evidence type="ECO:0000256" key="4">
    <source>
        <dbReference type="ARBA" id="ARBA00023152"/>
    </source>
</evidence>
<organism evidence="7 8">
    <name type="scientific">Pyxidicoccus parkwayensis</name>
    <dbReference type="NCBI Taxonomy" id="2813578"/>
    <lineage>
        <taxon>Bacteria</taxon>
        <taxon>Pseudomonadati</taxon>
        <taxon>Myxococcota</taxon>
        <taxon>Myxococcia</taxon>
        <taxon>Myxococcales</taxon>
        <taxon>Cystobacterineae</taxon>
        <taxon>Myxococcaceae</taxon>
        <taxon>Pyxidicoccus</taxon>
    </lineage>
</organism>
<evidence type="ECO:0000313" key="7">
    <source>
        <dbReference type="EMBL" id="QSQ25262.1"/>
    </source>
</evidence>
<accession>A0ABX7P4A2</accession>
<dbReference type="PANTHER" id="PTHR11627">
    <property type="entry name" value="FRUCTOSE-BISPHOSPHATE ALDOLASE"/>
    <property type="match status" value="1"/>
</dbReference>
<evidence type="ECO:0000256" key="1">
    <source>
        <dbReference type="ARBA" id="ARBA00004714"/>
    </source>
</evidence>
<dbReference type="PROSITE" id="PS00158">
    <property type="entry name" value="ALDOLASE_CLASS_I"/>
    <property type="match status" value="1"/>
</dbReference>
<proteinExistence type="inferred from homology"/>
<keyword evidence="8" id="KW-1185">Reference proteome</keyword>